<protein>
    <submittedName>
        <fullName evidence="2">Methylamine dehydrogenase accessory protein MauD</fullName>
    </submittedName>
</protein>
<dbReference type="PATRIC" id="fig|13690.10.peg.2895"/>
<dbReference type="STRING" id="13690.AX777_00965"/>
<accession>A0A084EJX3</accession>
<feature type="transmembrane region" description="Helical" evidence="1">
    <location>
        <begin position="6"/>
        <end position="26"/>
    </location>
</feature>
<dbReference type="AlphaFoldDB" id="A0A084EJX3"/>
<keyword evidence="1" id="KW-1133">Transmembrane helix</keyword>
<evidence type="ECO:0000313" key="2">
    <source>
        <dbReference type="EMBL" id="KEZ18265.1"/>
    </source>
</evidence>
<dbReference type="InterPro" id="IPR036249">
    <property type="entry name" value="Thioredoxin-like_sf"/>
</dbReference>
<organism evidence="2 3">
    <name type="scientific">Sphingobium yanoikuyae</name>
    <name type="common">Sphingomonas yanoikuyae</name>
    <dbReference type="NCBI Taxonomy" id="13690"/>
    <lineage>
        <taxon>Bacteria</taxon>
        <taxon>Pseudomonadati</taxon>
        <taxon>Pseudomonadota</taxon>
        <taxon>Alphaproteobacteria</taxon>
        <taxon>Sphingomonadales</taxon>
        <taxon>Sphingomonadaceae</taxon>
        <taxon>Sphingobium</taxon>
    </lineage>
</organism>
<dbReference type="EMBL" id="JGVR01000017">
    <property type="protein sequence ID" value="KEZ18265.1"/>
    <property type="molecule type" value="Genomic_DNA"/>
</dbReference>
<comment type="caution">
    <text evidence="2">The sequence shown here is derived from an EMBL/GenBank/DDBJ whole genome shotgun (WGS) entry which is preliminary data.</text>
</comment>
<reference evidence="2 3" key="1">
    <citation type="submission" date="2014-03" db="EMBL/GenBank/DDBJ databases">
        <title>Genome sequence of Sphingobium yanoikuyae B1.</title>
        <authorList>
            <person name="Gan H.M."/>
            <person name="Gan H.Y."/>
            <person name="Savka M.A."/>
        </authorList>
    </citation>
    <scope>NUCLEOTIDE SEQUENCE [LARGE SCALE GENOMIC DNA]</scope>
    <source>
        <strain evidence="2 3">B1</strain>
    </source>
</reference>
<evidence type="ECO:0000313" key="3">
    <source>
        <dbReference type="Proteomes" id="UP000028534"/>
    </source>
</evidence>
<gene>
    <name evidence="2" type="ORF">CP98_02819</name>
</gene>
<evidence type="ECO:0000256" key="1">
    <source>
        <dbReference type="SAM" id="Phobius"/>
    </source>
</evidence>
<keyword evidence="1" id="KW-0812">Transmembrane</keyword>
<dbReference type="Gene3D" id="3.40.30.10">
    <property type="entry name" value="Glutaredoxin"/>
    <property type="match status" value="1"/>
</dbReference>
<sequence>MLTSLIIAQILSWVAIFALGIALLAVARQVGVLHIRVAPAGALATSGGPAVGDAIVKIDARTIDGAPVTIGGHAHGTALRLLMFVSAQCPLCKNIIPMAKSFARDERVALTFVGDDDVAVQRAMIAQHGLEAYAFVNGPEAGQAYGVAKLPFAVLLDAEGVILSKGLVNSREHLESLVVAHEMGIATVQDYIGSLKAQAA</sequence>
<name>A0A084EJX3_SPHYA</name>
<dbReference type="Proteomes" id="UP000028534">
    <property type="component" value="Unassembled WGS sequence"/>
</dbReference>
<proteinExistence type="predicted"/>
<dbReference type="RefSeq" id="WP_037520268.1">
    <property type="nucleotide sequence ID" value="NZ_JGVR01000017.1"/>
</dbReference>
<keyword evidence="1" id="KW-0472">Membrane</keyword>
<dbReference type="SUPFAM" id="SSF52833">
    <property type="entry name" value="Thioredoxin-like"/>
    <property type="match status" value="1"/>
</dbReference>
<dbReference type="eggNOG" id="COG0526">
    <property type="taxonomic scope" value="Bacteria"/>
</dbReference>